<feature type="signal peptide" evidence="1">
    <location>
        <begin position="1"/>
        <end position="22"/>
    </location>
</feature>
<organism evidence="2 3">
    <name type="scientific">Gynuella sunshinyii YC6258</name>
    <dbReference type="NCBI Taxonomy" id="1445510"/>
    <lineage>
        <taxon>Bacteria</taxon>
        <taxon>Pseudomonadati</taxon>
        <taxon>Pseudomonadota</taxon>
        <taxon>Gammaproteobacteria</taxon>
        <taxon>Oceanospirillales</taxon>
        <taxon>Saccharospirillaceae</taxon>
        <taxon>Gynuella</taxon>
    </lineage>
</organism>
<keyword evidence="3" id="KW-1185">Reference proteome</keyword>
<dbReference type="Proteomes" id="UP000032266">
    <property type="component" value="Chromosome"/>
</dbReference>
<accession>A0A0C5VIX9</accession>
<evidence type="ECO:0000256" key="1">
    <source>
        <dbReference type="SAM" id="SignalP"/>
    </source>
</evidence>
<protein>
    <recommendedName>
        <fullName evidence="4">Lipoprotein</fullName>
    </recommendedName>
</protein>
<sequence length="180" mass="19630">MKRLFFLSVVLLASCSSTPELVQTDECAGTPELPADIQSLFSEVEDEALLNSALGSANEGKLCQGQVYQLNADASLTLFRAWNSTNPYSRMGAWWALQKPVGSIAQYRSDYEICYQWSALDALVSCRLTPGTKVVIGNGQSAQCSQYLTYPVSAALQVYLPDADQAMTDCSTAEAVFSWQ</sequence>
<evidence type="ECO:0008006" key="4">
    <source>
        <dbReference type="Google" id="ProtNLM"/>
    </source>
</evidence>
<dbReference type="RefSeq" id="WP_044619771.1">
    <property type="nucleotide sequence ID" value="NZ_CP007142.1"/>
</dbReference>
<gene>
    <name evidence="2" type="ORF">YC6258_01270</name>
</gene>
<evidence type="ECO:0000313" key="3">
    <source>
        <dbReference type="Proteomes" id="UP000032266"/>
    </source>
</evidence>
<dbReference type="PROSITE" id="PS51257">
    <property type="entry name" value="PROKAR_LIPOPROTEIN"/>
    <property type="match status" value="1"/>
</dbReference>
<dbReference type="KEGG" id="gsn:YC6258_01270"/>
<name>A0A0C5VIX9_9GAMM</name>
<evidence type="ECO:0000313" key="2">
    <source>
        <dbReference type="EMBL" id="AJQ93318.1"/>
    </source>
</evidence>
<dbReference type="EMBL" id="CP007142">
    <property type="protein sequence ID" value="AJQ93318.1"/>
    <property type="molecule type" value="Genomic_DNA"/>
</dbReference>
<feature type="chain" id="PRO_5002183415" description="Lipoprotein" evidence="1">
    <location>
        <begin position="23"/>
        <end position="180"/>
    </location>
</feature>
<dbReference type="PATRIC" id="fig|1445510.3.peg.1238"/>
<keyword evidence="1" id="KW-0732">Signal</keyword>
<dbReference type="OrthoDB" id="6213638at2"/>
<dbReference type="AlphaFoldDB" id="A0A0C5VIX9"/>
<dbReference type="HOGENOM" id="CLU_104969_0_0_6"/>
<reference evidence="2 3" key="1">
    <citation type="submission" date="2014-01" db="EMBL/GenBank/DDBJ databases">
        <title>Full genme sequencing of cellulolytic bacterium Gynuella sunshinyii YC6258T gen. nov., sp. nov.</title>
        <authorList>
            <person name="Khan H."/>
            <person name="Chung E.J."/>
            <person name="Chung Y.R."/>
        </authorList>
    </citation>
    <scope>NUCLEOTIDE SEQUENCE [LARGE SCALE GENOMIC DNA]</scope>
    <source>
        <strain evidence="2 3">YC6258</strain>
    </source>
</reference>
<proteinExistence type="predicted"/>